<name>A0A1H6J2F1_RUMFL</name>
<dbReference type="AlphaFoldDB" id="A0A1H6J2F1"/>
<evidence type="ECO:0000313" key="2">
    <source>
        <dbReference type="Proteomes" id="UP000183190"/>
    </source>
</evidence>
<proteinExistence type="predicted"/>
<dbReference type="EMBL" id="FNWV01000004">
    <property type="protein sequence ID" value="SEH56102.1"/>
    <property type="molecule type" value="Genomic_DNA"/>
</dbReference>
<protein>
    <submittedName>
        <fullName evidence="1">Putative sensory transduction regulator</fullName>
    </submittedName>
</protein>
<accession>A0A1H6J2F1</accession>
<sequence>MANNTISKITEDFRDLLKERNVPFEVNEQDPNMMRFRTKLPNNDSITPLVFIHVNDANSALSLALSQMVRFNEPGIELYKAMNEFNLDSESFGCKMFIDERGELIVLVNAIVKGESPRKQIEDYLNISILAIDKHMGKILEIIKNSENN</sequence>
<gene>
    <name evidence="1" type="ORF">SAMN02910265_01452</name>
</gene>
<organism evidence="1 2">
    <name type="scientific">Ruminococcus flavefaciens</name>
    <dbReference type="NCBI Taxonomy" id="1265"/>
    <lineage>
        <taxon>Bacteria</taxon>
        <taxon>Bacillati</taxon>
        <taxon>Bacillota</taxon>
        <taxon>Clostridia</taxon>
        <taxon>Eubacteriales</taxon>
        <taxon>Oscillospiraceae</taxon>
        <taxon>Ruminococcus</taxon>
    </lineage>
</organism>
<dbReference type="RefSeq" id="WP_074715877.1">
    <property type="nucleotide sequence ID" value="NZ_FNWV01000004.1"/>
</dbReference>
<reference evidence="1 2" key="1">
    <citation type="submission" date="2016-10" db="EMBL/GenBank/DDBJ databases">
        <authorList>
            <person name="de Groot N.N."/>
        </authorList>
    </citation>
    <scope>NUCLEOTIDE SEQUENCE [LARGE SCALE GENOMIC DNA]</scope>
    <source>
        <strain evidence="1 2">YAD2003</strain>
    </source>
</reference>
<dbReference type="Proteomes" id="UP000183190">
    <property type="component" value="Unassembled WGS sequence"/>
</dbReference>
<evidence type="ECO:0000313" key="1">
    <source>
        <dbReference type="EMBL" id="SEH56102.1"/>
    </source>
</evidence>